<dbReference type="InterPro" id="IPR032675">
    <property type="entry name" value="LRR_dom_sf"/>
</dbReference>
<proteinExistence type="inferred from homology"/>
<evidence type="ECO:0000256" key="7">
    <source>
        <dbReference type="ARBA" id="ARBA00022737"/>
    </source>
</evidence>
<feature type="domain" description="Leucine-rich repeat-containing N-terminal plant-type" evidence="14">
    <location>
        <begin position="25"/>
        <end position="63"/>
    </location>
</feature>
<reference evidence="15" key="1">
    <citation type="journal article" date="2013" name="Nat. Biotechnol.">
        <title>Draft genome sequence of chickpea (Cicer arietinum) provides a resource for trait improvement.</title>
        <authorList>
            <person name="Varshney R.K."/>
            <person name="Song C."/>
            <person name="Saxena R.K."/>
            <person name="Azam S."/>
            <person name="Yu S."/>
            <person name="Sharpe A.G."/>
            <person name="Cannon S."/>
            <person name="Baek J."/>
            <person name="Rosen B.D."/>
            <person name="Tar'an B."/>
            <person name="Millan T."/>
            <person name="Zhang X."/>
            <person name="Ramsay L.D."/>
            <person name="Iwata A."/>
            <person name="Wang Y."/>
            <person name="Nelson W."/>
            <person name="Farmer A.D."/>
            <person name="Gaur P.M."/>
            <person name="Soderlund C."/>
            <person name="Penmetsa R.V."/>
            <person name="Xu C."/>
            <person name="Bharti A.K."/>
            <person name="He W."/>
            <person name="Winter P."/>
            <person name="Zhao S."/>
            <person name="Hane J.K."/>
            <person name="Carrasquilla-Garcia N."/>
            <person name="Condie J.A."/>
            <person name="Upadhyaya H.D."/>
            <person name="Luo M.C."/>
            <person name="Thudi M."/>
            <person name="Gowda C.L."/>
            <person name="Singh N.P."/>
            <person name="Lichtenzveig J."/>
            <person name="Gali K.K."/>
            <person name="Rubio J."/>
            <person name="Nadarajan N."/>
            <person name="Dolezel J."/>
            <person name="Bansal K.C."/>
            <person name="Xu X."/>
            <person name="Edwards D."/>
            <person name="Zhang G."/>
            <person name="Kahl G."/>
            <person name="Gil J."/>
            <person name="Singh K.B."/>
            <person name="Datta S.K."/>
            <person name="Jackson S.A."/>
            <person name="Wang J."/>
            <person name="Cook D.R."/>
        </authorList>
    </citation>
    <scope>NUCLEOTIDE SEQUENCE [LARGE SCALE GENOMIC DNA]</scope>
    <source>
        <strain evidence="15">cv. CDC Frontier</strain>
    </source>
</reference>
<evidence type="ECO:0000256" key="12">
    <source>
        <dbReference type="ARBA" id="ARBA00038043"/>
    </source>
</evidence>
<organism evidence="15 16">
    <name type="scientific">Cicer arietinum</name>
    <name type="common">Chickpea</name>
    <name type="synonym">Garbanzo</name>
    <dbReference type="NCBI Taxonomy" id="3827"/>
    <lineage>
        <taxon>Eukaryota</taxon>
        <taxon>Viridiplantae</taxon>
        <taxon>Streptophyta</taxon>
        <taxon>Embryophyta</taxon>
        <taxon>Tracheophyta</taxon>
        <taxon>Spermatophyta</taxon>
        <taxon>Magnoliopsida</taxon>
        <taxon>eudicotyledons</taxon>
        <taxon>Gunneridae</taxon>
        <taxon>Pentapetalae</taxon>
        <taxon>rosids</taxon>
        <taxon>fabids</taxon>
        <taxon>Fabales</taxon>
        <taxon>Fabaceae</taxon>
        <taxon>Papilionoideae</taxon>
        <taxon>50 kb inversion clade</taxon>
        <taxon>NPAAA clade</taxon>
        <taxon>Hologalegina</taxon>
        <taxon>IRL clade</taxon>
        <taxon>Cicereae</taxon>
        <taxon>Cicer</taxon>
    </lineage>
</organism>
<evidence type="ECO:0000256" key="8">
    <source>
        <dbReference type="ARBA" id="ARBA00022821"/>
    </source>
</evidence>
<dbReference type="KEGG" id="cam:101505050"/>
<evidence type="ECO:0000256" key="9">
    <source>
        <dbReference type="ARBA" id="ARBA00023136"/>
    </source>
</evidence>
<dbReference type="STRING" id="3827.A0A1S2YMU3"/>
<keyword evidence="3" id="KW-0134">Cell wall</keyword>
<keyword evidence="7" id="KW-0677">Repeat</keyword>
<keyword evidence="11" id="KW-0325">Glycoprotein</keyword>
<dbReference type="GeneID" id="101505050"/>
<dbReference type="OrthoDB" id="676979at2759"/>
<dbReference type="Pfam" id="PF00560">
    <property type="entry name" value="LRR_1"/>
    <property type="match status" value="4"/>
</dbReference>
<dbReference type="InterPro" id="IPR013210">
    <property type="entry name" value="LRR_N_plant-typ"/>
</dbReference>
<keyword evidence="5" id="KW-0433">Leucine-rich repeat</keyword>
<evidence type="ECO:0000259" key="14">
    <source>
        <dbReference type="Pfam" id="PF08263"/>
    </source>
</evidence>
<dbReference type="RefSeq" id="XP_004507136.1">
    <property type="nucleotide sequence ID" value="XM_004507079.3"/>
</dbReference>
<dbReference type="FunFam" id="3.80.10.10:FF:000400">
    <property type="entry name" value="Nuclear pore complex protein NUP107"/>
    <property type="match status" value="1"/>
</dbReference>
<dbReference type="PANTHER" id="PTHR48060">
    <property type="entry name" value="DNA DAMAGE-REPAIR/TOLERATION PROTEIN DRT100"/>
    <property type="match status" value="1"/>
</dbReference>
<gene>
    <name evidence="16" type="primary">LOC101505050</name>
</gene>
<keyword evidence="4" id="KW-0964">Secreted</keyword>
<feature type="chain" id="PRO_5010167989" evidence="13">
    <location>
        <begin position="22"/>
        <end position="375"/>
    </location>
</feature>
<evidence type="ECO:0000256" key="13">
    <source>
        <dbReference type="SAM" id="SignalP"/>
    </source>
</evidence>
<dbReference type="Pfam" id="PF13855">
    <property type="entry name" value="LRR_8"/>
    <property type="match status" value="1"/>
</dbReference>
<evidence type="ECO:0000256" key="10">
    <source>
        <dbReference type="ARBA" id="ARBA00023157"/>
    </source>
</evidence>
<protein>
    <submittedName>
        <fullName evidence="16">DNA damage-repair/toleration protein DRT100-like</fullName>
    </submittedName>
</protein>
<evidence type="ECO:0000256" key="1">
    <source>
        <dbReference type="ARBA" id="ARBA00004170"/>
    </source>
</evidence>
<dbReference type="Gene3D" id="3.80.10.10">
    <property type="entry name" value="Ribonuclease Inhibitor"/>
    <property type="match status" value="2"/>
</dbReference>
<evidence type="ECO:0000256" key="3">
    <source>
        <dbReference type="ARBA" id="ARBA00022512"/>
    </source>
</evidence>
<dbReference type="FunFam" id="3.80.10.10:FF:000041">
    <property type="entry name" value="LRR receptor-like serine/threonine-protein kinase ERECTA"/>
    <property type="match status" value="1"/>
</dbReference>
<feature type="signal peptide" evidence="13">
    <location>
        <begin position="1"/>
        <end position="21"/>
    </location>
</feature>
<keyword evidence="6 13" id="KW-0732">Signal</keyword>
<dbReference type="eggNOG" id="KOG0619">
    <property type="taxonomic scope" value="Eukaryota"/>
</dbReference>
<keyword evidence="15" id="KW-1185">Reference proteome</keyword>
<comment type="subcellular location">
    <subcellularLocation>
        <location evidence="1">Membrane</location>
        <topology evidence="1">Peripheral membrane protein</topology>
    </subcellularLocation>
    <subcellularLocation>
        <location evidence="2">Secreted</location>
        <location evidence="2">Cell wall</location>
    </subcellularLocation>
</comment>
<dbReference type="SUPFAM" id="SSF52058">
    <property type="entry name" value="L domain-like"/>
    <property type="match status" value="1"/>
</dbReference>
<evidence type="ECO:0000256" key="2">
    <source>
        <dbReference type="ARBA" id="ARBA00004191"/>
    </source>
</evidence>
<sequence length="375" mass="41505">MHSARAFFATILLVLSFGVNSCPPSEWASLMSIKSSLNEPNFGIFHSWRGTNCCYSWYGITCDPTTRSVAQITLPGLTVGDNHRRLKTSKTGYMTGHISSSICNLTQLSSITISDWKGISGNIPECITTLRFLQILDLSGNFITGKIPYNIGSLTELTVLNLADNHISGNIPTTVINLNNLMQLDLRHNAIEGPIPGNIGRLKRLNRVFLSHNRINGRIPRSISNIYGLTDVDLSLNRLSGSIPFSLGQMPVLDYLNLRYNNFTGRIPKSLLASRMSHLDLSRNGLRGNIPDVFSEISYFINLDLSRNNLIGLIPKSMVLATYIGHVDFSHNRLFGRIPAATSLSHLQPASFQHNARLCGKPLKPCTHGGIYKRE</sequence>
<evidence type="ECO:0000256" key="11">
    <source>
        <dbReference type="ARBA" id="ARBA00023180"/>
    </source>
</evidence>
<accession>A0A1S2YMU3</accession>
<evidence type="ECO:0000313" key="16">
    <source>
        <dbReference type="RefSeq" id="XP_004507136.1"/>
    </source>
</evidence>
<dbReference type="GO" id="GO:0006952">
    <property type="term" value="P:defense response"/>
    <property type="evidence" value="ECO:0007669"/>
    <property type="project" value="UniProtKB-KW"/>
</dbReference>
<keyword evidence="9" id="KW-0472">Membrane</keyword>
<keyword evidence="10" id="KW-1015">Disulfide bond</keyword>
<comment type="similarity">
    <text evidence="12">Belongs to the polygalacturonase-inhibiting protein family.</text>
</comment>
<dbReference type="PaxDb" id="3827-XP_004507136.1"/>
<dbReference type="Pfam" id="PF08263">
    <property type="entry name" value="LRRNT_2"/>
    <property type="match status" value="1"/>
</dbReference>
<evidence type="ECO:0000313" key="15">
    <source>
        <dbReference type="Proteomes" id="UP000087171"/>
    </source>
</evidence>
<dbReference type="InterPro" id="IPR053211">
    <property type="entry name" value="DNA_repair-toleration"/>
</dbReference>
<dbReference type="AlphaFoldDB" id="A0A1S2YMU3"/>
<dbReference type="InterPro" id="IPR001611">
    <property type="entry name" value="Leu-rich_rpt"/>
</dbReference>
<keyword evidence="8" id="KW-0611">Plant defense</keyword>
<name>A0A1S2YMU3_CICAR</name>
<dbReference type="GO" id="GO:0016020">
    <property type="term" value="C:membrane"/>
    <property type="evidence" value="ECO:0007669"/>
    <property type="project" value="UniProtKB-SubCell"/>
</dbReference>
<dbReference type="PANTHER" id="PTHR48060:SF3">
    <property type="entry name" value="LEUCINE-RICH REPEAT (LRR) FAMILY PROTEIN"/>
    <property type="match status" value="1"/>
</dbReference>
<reference evidence="16" key="2">
    <citation type="submission" date="2025-08" db="UniProtKB">
        <authorList>
            <consortium name="RefSeq"/>
        </authorList>
    </citation>
    <scope>IDENTIFICATION</scope>
    <source>
        <tissue evidence="16">Etiolated seedlings</tissue>
    </source>
</reference>
<evidence type="ECO:0000256" key="5">
    <source>
        <dbReference type="ARBA" id="ARBA00022614"/>
    </source>
</evidence>
<dbReference type="Proteomes" id="UP000087171">
    <property type="component" value="Chromosome Ca6"/>
</dbReference>
<evidence type="ECO:0000256" key="4">
    <source>
        <dbReference type="ARBA" id="ARBA00022525"/>
    </source>
</evidence>
<evidence type="ECO:0000256" key="6">
    <source>
        <dbReference type="ARBA" id="ARBA00022729"/>
    </source>
</evidence>